<dbReference type="Pfam" id="PF20736">
    <property type="entry name" value="Glyco_hydro127M"/>
    <property type="match status" value="1"/>
</dbReference>
<dbReference type="RefSeq" id="WP_272652620.1">
    <property type="nucleotide sequence ID" value="NZ_JAZDDG010000009.1"/>
</dbReference>
<dbReference type="PANTHER" id="PTHR31151:SF0">
    <property type="entry name" value="PROLINE-TRNA LIGASE (DUF1680)"/>
    <property type="match status" value="1"/>
</dbReference>
<dbReference type="InterPro" id="IPR008928">
    <property type="entry name" value="6-hairpin_glycosidase_sf"/>
</dbReference>
<dbReference type="Proteomes" id="UP001356308">
    <property type="component" value="Unassembled WGS sequence"/>
</dbReference>
<dbReference type="InterPro" id="IPR012878">
    <property type="entry name" value="Beta-AFase-like_GH127_cat"/>
</dbReference>
<evidence type="ECO:0000259" key="4">
    <source>
        <dbReference type="Pfam" id="PF20620"/>
    </source>
</evidence>
<feature type="domain" description="Non-reducing end beta-L-arabinofuranosidase-like GH127 middle" evidence="5">
    <location>
        <begin position="431"/>
        <end position="522"/>
    </location>
</feature>
<organism evidence="6 7">
    <name type="scientific">Maribacter cobaltidurans</name>
    <dbReference type="NCBI Taxonomy" id="1178778"/>
    <lineage>
        <taxon>Bacteria</taxon>
        <taxon>Pseudomonadati</taxon>
        <taxon>Bacteroidota</taxon>
        <taxon>Flavobacteriia</taxon>
        <taxon>Flavobacteriales</taxon>
        <taxon>Flavobacteriaceae</taxon>
        <taxon>Maribacter</taxon>
    </lineage>
</organism>
<evidence type="ECO:0000313" key="6">
    <source>
        <dbReference type="EMBL" id="MEE1977938.1"/>
    </source>
</evidence>
<feature type="domain" description="Non-reducing end beta-L-arabinofuranosidase-like GH127 catalytic" evidence="2">
    <location>
        <begin position="40"/>
        <end position="421"/>
    </location>
</feature>
<dbReference type="Pfam" id="PF20620">
    <property type="entry name" value="DUF6805"/>
    <property type="match status" value="1"/>
</dbReference>
<sequence>MQLKNFAKSNSLISKCFTRLLFLLSSFTVFAQMQPFELQDVRLLEGPFKNAQDVDMQYILELEPDRLLAPYLIDAGFPTKENRYGNWESIGLDGHIGGHYLSALAMMYASTGNEELKTRLDYMLSELERCQIKNGNGYVGGIPEGKVFWERIHNGDIDGSGFGLNNTWVPLYNIHKLFAGLIDAYRYAGSEKAKSIVIKLGDWFINLIEPLSHEQIQNILKTEHGGINESFADLYLITNDEKYLETAKKLTHESFLEPLLNEEDKLTGLHANTQIPKVIGYEKVAELTNNEALSEAVEFFWRNVALTRTVAFGGNSVAEHFNPIDDFSGMIKSNQGPETCNSYNMVRLSKSLFLDNNDLSYLNFYERTLYNHILSSQHPEKGGFVYFTPIRPNHYRVYSQPETSMWCCVGSGLENHTKYGELIYSHNENDVFVNLLIPSTLNWKEKGIELTQSTKFPYENQSEIVLDLKKKQTFSLNIRQPKWAENFEFLVNGEIQKIQEKPSSYITINRKWKSGDKIAVRFKTSTHLEHLPDGSNWVAFVDGPIVLAAKTSTEDLDGLFADDSRMGHATHGKYIPLDEAYALVGDEDSYLSKPKDIGKLHFSMDSLELQPFFEVHDARYQMYFQTYNAEEYKEKQAILKQQEMAAAALEAKTIDKVSCGEQQPEVGHLYEGEKSFSGYDEDKFWRSTRGYMSYQLLNKNQEGQYMDISALNDISLDAIDISVNGKPAEIISTKNKTIRIKLGNTELIAIKISSTNDRPTPRFYELRIVKS</sequence>
<keyword evidence="6" id="KW-0378">Hydrolase</keyword>
<evidence type="ECO:0000259" key="2">
    <source>
        <dbReference type="Pfam" id="PF07944"/>
    </source>
</evidence>
<feature type="domain" description="DUF4986" evidence="3">
    <location>
        <begin position="553"/>
        <end position="624"/>
    </location>
</feature>
<reference evidence="6 7" key="1">
    <citation type="submission" date="2024-01" db="EMBL/GenBank/DDBJ databases">
        <title>Maribacter spp. originated from different algae showed divergent polysaccharides utilization ability.</title>
        <authorList>
            <person name="Wang H."/>
            <person name="Wu Y."/>
        </authorList>
    </citation>
    <scope>NUCLEOTIDE SEQUENCE [LARGE SCALE GENOMIC DNA]</scope>
    <source>
        <strain evidence="6 7">PR1</strain>
    </source>
</reference>
<evidence type="ECO:0000313" key="7">
    <source>
        <dbReference type="Proteomes" id="UP001356308"/>
    </source>
</evidence>
<keyword evidence="1" id="KW-0732">Signal</keyword>
<name>A0ABU7IYM6_9FLAO</name>
<evidence type="ECO:0000256" key="1">
    <source>
        <dbReference type="SAM" id="SignalP"/>
    </source>
</evidence>
<dbReference type="Pfam" id="PF07944">
    <property type="entry name" value="Beta-AFase-like_GH127_cat"/>
    <property type="match status" value="1"/>
</dbReference>
<dbReference type="Pfam" id="PF16375">
    <property type="entry name" value="DUF4986"/>
    <property type="match status" value="1"/>
</dbReference>
<dbReference type="InterPro" id="IPR049046">
    <property type="entry name" value="Beta-AFase-like_GH127_middle"/>
</dbReference>
<protein>
    <submittedName>
        <fullName evidence="6">Glycoside hydrolase family 127 protein</fullName>
    </submittedName>
</protein>
<dbReference type="GO" id="GO:0016787">
    <property type="term" value="F:hydrolase activity"/>
    <property type="evidence" value="ECO:0007669"/>
    <property type="project" value="UniProtKB-KW"/>
</dbReference>
<feature type="domain" description="Glycoside hydrolase GH146 substrate-binding" evidence="4">
    <location>
        <begin position="648"/>
        <end position="768"/>
    </location>
</feature>
<dbReference type="SUPFAM" id="SSF48208">
    <property type="entry name" value="Six-hairpin glycosidases"/>
    <property type="match status" value="1"/>
</dbReference>
<gene>
    <name evidence="6" type="ORF">V1I91_17805</name>
</gene>
<dbReference type="EMBL" id="JAZDDG010000009">
    <property type="protein sequence ID" value="MEE1977938.1"/>
    <property type="molecule type" value="Genomic_DNA"/>
</dbReference>
<evidence type="ECO:0000259" key="5">
    <source>
        <dbReference type="Pfam" id="PF20736"/>
    </source>
</evidence>
<dbReference type="PANTHER" id="PTHR31151">
    <property type="entry name" value="PROLINE-TRNA LIGASE (DUF1680)"/>
    <property type="match status" value="1"/>
</dbReference>
<keyword evidence="7" id="KW-1185">Reference proteome</keyword>
<feature type="signal peptide" evidence="1">
    <location>
        <begin position="1"/>
        <end position="31"/>
    </location>
</feature>
<evidence type="ECO:0000259" key="3">
    <source>
        <dbReference type="Pfam" id="PF16375"/>
    </source>
</evidence>
<dbReference type="InterPro" id="IPR046544">
    <property type="entry name" value="GH146_SB_dom"/>
</dbReference>
<feature type="chain" id="PRO_5046787431" evidence="1">
    <location>
        <begin position="32"/>
        <end position="771"/>
    </location>
</feature>
<dbReference type="InterPro" id="IPR032275">
    <property type="entry name" value="DUF4986"/>
</dbReference>
<comment type="caution">
    <text evidence="6">The sequence shown here is derived from an EMBL/GenBank/DDBJ whole genome shotgun (WGS) entry which is preliminary data.</text>
</comment>
<proteinExistence type="predicted"/>
<accession>A0ABU7IYM6</accession>